<dbReference type="EMBL" id="JACMRX010000003">
    <property type="protein sequence ID" value="KAF7993429.1"/>
    <property type="molecule type" value="Genomic_DNA"/>
</dbReference>
<name>A0A834XYE0_APHGI</name>
<reference evidence="3 4" key="1">
    <citation type="submission" date="2020-08" db="EMBL/GenBank/DDBJ databases">
        <title>Aphidius gifuensis genome sequencing and assembly.</title>
        <authorList>
            <person name="Du Z."/>
        </authorList>
    </citation>
    <scope>NUCLEOTIDE SEQUENCE [LARGE SCALE GENOMIC DNA]</scope>
    <source>
        <strain evidence="3">YNYX2018</strain>
        <tissue evidence="3">Adults</tissue>
    </source>
</reference>
<feature type="domain" description="EFCAB10 C-terminal EF-hand" evidence="2">
    <location>
        <begin position="109"/>
        <end position="166"/>
    </location>
</feature>
<dbReference type="Proteomes" id="UP000639338">
    <property type="component" value="Unassembled WGS sequence"/>
</dbReference>
<gene>
    <name evidence="3" type="ORF">HCN44_010015</name>
</gene>
<organism evidence="3 4">
    <name type="scientific">Aphidius gifuensis</name>
    <name type="common">Parasitoid wasp</name>
    <dbReference type="NCBI Taxonomy" id="684658"/>
    <lineage>
        <taxon>Eukaryota</taxon>
        <taxon>Metazoa</taxon>
        <taxon>Ecdysozoa</taxon>
        <taxon>Arthropoda</taxon>
        <taxon>Hexapoda</taxon>
        <taxon>Insecta</taxon>
        <taxon>Pterygota</taxon>
        <taxon>Neoptera</taxon>
        <taxon>Endopterygota</taxon>
        <taxon>Hymenoptera</taxon>
        <taxon>Apocrita</taxon>
        <taxon>Ichneumonoidea</taxon>
        <taxon>Braconidae</taxon>
        <taxon>Aphidiinae</taxon>
        <taxon>Aphidius</taxon>
    </lineage>
</organism>
<dbReference type="AlphaFoldDB" id="A0A834XYE0"/>
<sequence length="179" mass="20202">MEDETEGSGSSSKIPTELENYTEGSNLHGTDDQNYFSSNSKQDISSIQQQAQGYLNQHKIYELFNYLIGHLLVDEPEDPHEYLSDLLTKCQLFRLGVGDPPLLFTNRHIESIYQSMDPSGVGNISLEQYRIGMKTLGITEYDQKPVECAEGRVDRHIFQTEAKKKLVNALADLVGKSEQ</sequence>
<dbReference type="InterPro" id="IPR056587">
    <property type="entry name" value="EF_EFCAB10_C"/>
</dbReference>
<proteinExistence type="predicted"/>
<comment type="caution">
    <text evidence="3">The sequence shown here is derived from an EMBL/GenBank/DDBJ whole genome shotgun (WGS) entry which is preliminary data.</text>
</comment>
<feature type="compositionally biased region" description="Polar residues" evidence="1">
    <location>
        <begin position="22"/>
        <end position="41"/>
    </location>
</feature>
<protein>
    <recommendedName>
        <fullName evidence="2">EFCAB10 C-terminal EF-hand domain-containing protein</fullName>
    </recommendedName>
</protein>
<dbReference type="OrthoDB" id="10260455at2759"/>
<feature type="region of interest" description="Disordered" evidence="1">
    <location>
        <begin position="1"/>
        <end position="41"/>
    </location>
</feature>
<evidence type="ECO:0000259" key="2">
    <source>
        <dbReference type="Pfam" id="PF24548"/>
    </source>
</evidence>
<dbReference type="Pfam" id="PF24548">
    <property type="entry name" value="EF_EFCAB10_C"/>
    <property type="match status" value="1"/>
</dbReference>
<evidence type="ECO:0000256" key="1">
    <source>
        <dbReference type="SAM" id="MobiDB-lite"/>
    </source>
</evidence>
<evidence type="ECO:0000313" key="3">
    <source>
        <dbReference type="EMBL" id="KAF7993429.1"/>
    </source>
</evidence>
<dbReference type="SUPFAM" id="SSF47391">
    <property type="entry name" value="Dimerization-anchoring domain of cAMP-dependent PK regulatory subunit"/>
    <property type="match status" value="1"/>
</dbReference>
<dbReference type="PANTHER" id="PTHR21847:SF1">
    <property type="entry name" value="EF-HAND CALCIUM-BINDING DOMAIN-CONTAINING PROTEIN 10"/>
    <property type="match status" value="1"/>
</dbReference>
<accession>A0A834XYE0</accession>
<keyword evidence="4" id="KW-1185">Reference proteome</keyword>
<evidence type="ECO:0000313" key="4">
    <source>
        <dbReference type="Proteomes" id="UP000639338"/>
    </source>
</evidence>
<dbReference type="CDD" id="cd22981">
    <property type="entry name" value="DD_TbAK-like"/>
    <property type="match status" value="1"/>
</dbReference>
<dbReference type="InterPro" id="IPR039879">
    <property type="entry name" value="EFC10"/>
</dbReference>
<dbReference type="PANTHER" id="PTHR21847">
    <property type="entry name" value="EF-HAND CALCIUM-BINDING DOMAIN-CONTAINING PROTEIN 10"/>
    <property type="match status" value="1"/>
</dbReference>
<dbReference type="Gene3D" id="1.20.890.10">
    <property type="entry name" value="cAMP-dependent protein kinase regulatory subunit, dimerization-anchoring domain"/>
    <property type="match status" value="1"/>
</dbReference>